<organism evidence="4 5">
    <name type="scientific">Banduia mediterranea</name>
    <dbReference type="NCBI Taxonomy" id="3075609"/>
    <lineage>
        <taxon>Bacteria</taxon>
        <taxon>Pseudomonadati</taxon>
        <taxon>Pseudomonadota</taxon>
        <taxon>Gammaproteobacteria</taxon>
        <taxon>Nevskiales</taxon>
        <taxon>Algiphilaceae</taxon>
        <taxon>Banduia</taxon>
    </lineage>
</organism>
<accession>A0ABU2WFI2</accession>
<dbReference type="Pfam" id="PF25973">
    <property type="entry name" value="BSH_CzcB"/>
    <property type="match status" value="1"/>
</dbReference>
<dbReference type="RefSeq" id="WP_311363244.1">
    <property type="nucleotide sequence ID" value="NZ_JAVRIC010000001.1"/>
</dbReference>
<dbReference type="Gene3D" id="2.40.50.100">
    <property type="match status" value="1"/>
</dbReference>
<dbReference type="PANTHER" id="PTHR30469">
    <property type="entry name" value="MULTIDRUG RESISTANCE PROTEIN MDTA"/>
    <property type="match status" value="1"/>
</dbReference>
<dbReference type="SUPFAM" id="SSF111369">
    <property type="entry name" value="HlyD-like secretion proteins"/>
    <property type="match status" value="1"/>
</dbReference>
<dbReference type="Gene3D" id="2.40.420.20">
    <property type="match status" value="1"/>
</dbReference>
<feature type="domain" description="CzcB-like barrel-sandwich hybrid" evidence="3">
    <location>
        <begin position="57"/>
        <end position="184"/>
    </location>
</feature>
<protein>
    <submittedName>
        <fullName evidence="4">Efflux RND transporter periplasmic adaptor subunit</fullName>
    </submittedName>
</protein>
<evidence type="ECO:0000256" key="1">
    <source>
        <dbReference type="ARBA" id="ARBA00009477"/>
    </source>
</evidence>
<feature type="domain" description="CusB-like beta-barrel" evidence="2">
    <location>
        <begin position="190"/>
        <end position="264"/>
    </location>
</feature>
<evidence type="ECO:0000259" key="2">
    <source>
        <dbReference type="Pfam" id="PF25954"/>
    </source>
</evidence>
<dbReference type="Pfam" id="PF25954">
    <property type="entry name" value="Beta-barrel_RND_2"/>
    <property type="match status" value="1"/>
</dbReference>
<comment type="caution">
    <text evidence="4">The sequence shown here is derived from an EMBL/GenBank/DDBJ whole genome shotgun (WGS) entry which is preliminary data.</text>
</comment>
<dbReference type="PANTHER" id="PTHR30469:SF15">
    <property type="entry name" value="HLYD FAMILY OF SECRETION PROTEINS"/>
    <property type="match status" value="1"/>
</dbReference>
<proteinExistence type="inferred from homology"/>
<dbReference type="EMBL" id="JAVRIC010000001">
    <property type="protein sequence ID" value="MDT0495852.1"/>
    <property type="molecule type" value="Genomic_DNA"/>
</dbReference>
<dbReference type="Gene3D" id="2.40.30.170">
    <property type="match status" value="1"/>
</dbReference>
<dbReference type="InterPro" id="IPR058792">
    <property type="entry name" value="Beta-barrel_RND_2"/>
</dbReference>
<evidence type="ECO:0000313" key="5">
    <source>
        <dbReference type="Proteomes" id="UP001254608"/>
    </source>
</evidence>
<dbReference type="InterPro" id="IPR058647">
    <property type="entry name" value="BSH_CzcB-like"/>
</dbReference>
<comment type="similarity">
    <text evidence="1">Belongs to the membrane fusion protein (MFP) (TC 8.A.1) family.</text>
</comment>
<dbReference type="NCBIfam" id="TIGR01730">
    <property type="entry name" value="RND_mfp"/>
    <property type="match status" value="1"/>
</dbReference>
<name>A0ABU2WFI2_9GAMM</name>
<reference evidence="4 5" key="1">
    <citation type="submission" date="2023-09" db="EMBL/GenBank/DDBJ databases">
        <authorList>
            <person name="Rey-Velasco X."/>
        </authorList>
    </citation>
    <scope>NUCLEOTIDE SEQUENCE [LARGE SCALE GENOMIC DNA]</scope>
    <source>
        <strain evidence="4 5">W345</strain>
    </source>
</reference>
<evidence type="ECO:0000313" key="4">
    <source>
        <dbReference type="EMBL" id="MDT0495852.1"/>
    </source>
</evidence>
<dbReference type="Gene3D" id="1.10.287.470">
    <property type="entry name" value="Helix hairpin bin"/>
    <property type="match status" value="1"/>
</dbReference>
<gene>
    <name evidence="4" type="ORF">RM530_00520</name>
</gene>
<sequence length="360" mass="38170">MPLIAGLQLLAGCSSDSNASVSPPAVQTAQPVEVMKITRRDLVQTLSLVGTVMPNESAQIQSEIAGVVQRIDFAEGQQVRSGEVLLKIEDSELVAQEAQAEVAYDLARITLERVRDLSKSRNASQADLDRSTAVFNSARVELALVRSRLAKTEVKAPFDGVVGARSISPGDYVNPQTGITTVDDLSPLKVAFEVPERYLHKVRAGTAFALRSDGSGSAADAATTGKVYFVSSAVNQDTRSSLVKGVLDNASDALRPGMFANIELVLDVRRQTLTVPEASILNSTQGPQIVLARARGDDYTAAFIAVELGLRSEGLVEVRASENLENQSVVTAGVGALALYPDSPLSPRPAAQAYSAISQH</sequence>
<dbReference type="Proteomes" id="UP001254608">
    <property type="component" value="Unassembled WGS sequence"/>
</dbReference>
<keyword evidence="5" id="KW-1185">Reference proteome</keyword>
<evidence type="ECO:0000259" key="3">
    <source>
        <dbReference type="Pfam" id="PF25973"/>
    </source>
</evidence>
<dbReference type="InterPro" id="IPR006143">
    <property type="entry name" value="RND_pump_MFP"/>
</dbReference>